<keyword evidence="11" id="KW-1185">Reference proteome</keyword>
<dbReference type="Gene3D" id="3.40.30.10">
    <property type="entry name" value="Glutaredoxin"/>
    <property type="match status" value="1"/>
</dbReference>
<dbReference type="GO" id="GO:0046872">
    <property type="term" value="F:metal ion binding"/>
    <property type="evidence" value="ECO:0007669"/>
    <property type="project" value="UniProtKB-KW"/>
</dbReference>
<comment type="cofactor">
    <cofactor evidence="8">
        <name>[2Fe-2S] cluster</name>
        <dbReference type="ChEBI" id="CHEBI:190135"/>
    </cofactor>
</comment>
<dbReference type="GO" id="GO:1902494">
    <property type="term" value="C:catalytic complex"/>
    <property type="evidence" value="ECO:0007669"/>
    <property type="project" value="UniProtKB-ARBA"/>
</dbReference>
<dbReference type="Proteomes" id="UP001217754">
    <property type="component" value="Chromosome 1"/>
</dbReference>
<dbReference type="FunFam" id="3.40.30.10:FF:000022">
    <property type="entry name" value="NADH dehydrogenase flavoprotein 2, mitochondrial"/>
    <property type="match status" value="1"/>
</dbReference>
<dbReference type="Gene3D" id="1.10.10.1590">
    <property type="entry name" value="NADH-quinone oxidoreductase subunit E"/>
    <property type="match status" value="1"/>
</dbReference>
<dbReference type="GO" id="GO:0008137">
    <property type="term" value="F:NADH dehydrogenase (ubiquinone) activity"/>
    <property type="evidence" value="ECO:0007669"/>
    <property type="project" value="UniProtKB-ARBA"/>
</dbReference>
<evidence type="ECO:0000256" key="3">
    <source>
        <dbReference type="ARBA" id="ARBA00022723"/>
    </source>
</evidence>
<dbReference type="GO" id="GO:0006120">
    <property type="term" value="P:mitochondrial electron transport, NADH to ubiquinone"/>
    <property type="evidence" value="ECO:0007669"/>
    <property type="project" value="UniProtKB-ARBA"/>
</dbReference>
<evidence type="ECO:0000256" key="4">
    <source>
        <dbReference type="ARBA" id="ARBA00022967"/>
    </source>
</evidence>
<keyword evidence="2" id="KW-0001">2Fe-2S</keyword>
<dbReference type="NCBIfam" id="NF005725">
    <property type="entry name" value="PRK07539.1-5"/>
    <property type="match status" value="1"/>
</dbReference>
<organism evidence="10 11">
    <name type="scientific">Malassezia japonica</name>
    <dbReference type="NCBI Taxonomy" id="223818"/>
    <lineage>
        <taxon>Eukaryota</taxon>
        <taxon>Fungi</taxon>
        <taxon>Dikarya</taxon>
        <taxon>Basidiomycota</taxon>
        <taxon>Ustilaginomycotina</taxon>
        <taxon>Malasseziomycetes</taxon>
        <taxon>Malasseziales</taxon>
        <taxon>Malasseziaceae</taxon>
        <taxon>Malassezia</taxon>
    </lineage>
</organism>
<proteinExistence type="inferred from homology"/>
<sequence>MAASALRQTAQTVASRGLIAAQRTAVPRTAVPMARSAVRSMSSSAPVRSDALFVHRDTSYNNPSIPFSFNAESQKVAEEIVSRYPDHYKKAAVIPLLHLAQKQNDNWVSLSAMNYVADYLEMPAMRVYEVATFYTMFNRTPVGKHFIQVCTTTPCKLGGCGSDSVLGAIEERLGVHAGETDASEKFTVVEVECLGACANAPMVQINDDYYEDLSPESIVKIIDALERGEQPKTGPQTDRLNSAPEGGERTLTTKPYGPGEYCVPEFA</sequence>
<dbReference type="EMBL" id="CP119958">
    <property type="protein sequence ID" value="WFD37294.1"/>
    <property type="molecule type" value="Genomic_DNA"/>
</dbReference>
<dbReference type="FunFam" id="1.10.10.1590:FF:000001">
    <property type="entry name" value="NADH-quinone oxidoreductase subunit E"/>
    <property type="match status" value="1"/>
</dbReference>
<keyword evidence="4" id="KW-1278">Translocase</keyword>
<reference evidence="10" key="1">
    <citation type="submission" date="2023-03" db="EMBL/GenBank/DDBJ databases">
        <title>Mating type loci evolution in Malassezia.</title>
        <authorList>
            <person name="Coelho M.A."/>
        </authorList>
    </citation>
    <scope>NUCLEOTIDE SEQUENCE</scope>
    <source>
        <strain evidence="10">CBS 9431</strain>
    </source>
</reference>
<evidence type="ECO:0000256" key="7">
    <source>
        <dbReference type="ARBA" id="ARBA00023027"/>
    </source>
</evidence>
<dbReference type="GO" id="GO:0016491">
    <property type="term" value="F:oxidoreductase activity"/>
    <property type="evidence" value="ECO:0007669"/>
    <property type="project" value="InterPro"/>
</dbReference>
<protein>
    <submittedName>
        <fullName evidence="10">Uncharacterized protein</fullName>
    </submittedName>
</protein>
<accession>A0AAF0EZH3</accession>
<keyword evidence="5" id="KW-0408">Iron</keyword>
<evidence type="ECO:0000256" key="6">
    <source>
        <dbReference type="ARBA" id="ARBA00023014"/>
    </source>
</evidence>
<keyword evidence="3" id="KW-0479">Metal-binding</keyword>
<dbReference type="InterPro" id="IPR041921">
    <property type="entry name" value="NuoE_N"/>
</dbReference>
<feature type="region of interest" description="Disordered" evidence="9">
    <location>
        <begin position="228"/>
        <end position="257"/>
    </location>
</feature>
<evidence type="ECO:0000256" key="8">
    <source>
        <dbReference type="ARBA" id="ARBA00034078"/>
    </source>
</evidence>
<evidence type="ECO:0000256" key="5">
    <source>
        <dbReference type="ARBA" id="ARBA00023004"/>
    </source>
</evidence>
<gene>
    <name evidence="10" type="ORF">MJAP1_000238</name>
</gene>
<dbReference type="InterPro" id="IPR036249">
    <property type="entry name" value="Thioredoxin-like_sf"/>
</dbReference>
<comment type="similarity">
    <text evidence="1">Belongs to the complex I 24 kDa subunit family.</text>
</comment>
<evidence type="ECO:0000313" key="11">
    <source>
        <dbReference type="Proteomes" id="UP001217754"/>
    </source>
</evidence>
<evidence type="ECO:0000313" key="10">
    <source>
        <dbReference type="EMBL" id="WFD37294.1"/>
    </source>
</evidence>
<dbReference type="GeneID" id="85223887"/>
<dbReference type="GO" id="GO:0051537">
    <property type="term" value="F:2 iron, 2 sulfur cluster binding"/>
    <property type="evidence" value="ECO:0007669"/>
    <property type="project" value="UniProtKB-KW"/>
</dbReference>
<dbReference type="GO" id="GO:0005743">
    <property type="term" value="C:mitochondrial inner membrane"/>
    <property type="evidence" value="ECO:0007669"/>
    <property type="project" value="UniProtKB-ARBA"/>
</dbReference>
<keyword evidence="7" id="KW-0520">NAD</keyword>
<dbReference type="SUPFAM" id="SSF52833">
    <property type="entry name" value="Thioredoxin-like"/>
    <property type="match status" value="1"/>
</dbReference>
<evidence type="ECO:0000256" key="9">
    <source>
        <dbReference type="SAM" id="MobiDB-lite"/>
    </source>
</evidence>
<dbReference type="Pfam" id="PF01257">
    <property type="entry name" value="2Fe-2S_thioredx"/>
    <property type="match status" value="1"/>
</dbReference>
<dbReference type="InterPro" id="IPR042128">
    <property type="entry name" value="NuoE_dom"/>
</dbReference>
<dbReference type="GO" id="GO:0098796">
    <property type="term" value="C:membrane protein complex"/>
    <property type="evidence" value="ECO:0007669"/>
    <property type="project" value="UniProtKB-ARBA"/>
</dbReference>
<dbReference type="NCBIfam" id="TIGR01958">
    <property type="entry name" value="nuoE_fam"/>
    <property type="match status" value="1"/>
</dbReference>
<evidence type="ECO:0000256" key="1">
    <source>
        <dbReference type="ARBA" id="ARBA00010643"/>
    </source>
</evidence>
<name>A0AAF0EZH3_9BASI</name>
<dbReference type="PANTHER" id="PTHR10371">
    <property type="entry name" value="NADH DEHYDROGENASE UBIQUINONE FLAVOPROTEIN 2, MITOCHONDRIAL"/>
    <property type="match status" value="1"/>
</dbReference>
<dbReference type="InterPro" id="IPR002023">
    <property type="entry name" value="NuoE-like"/>
</dbReference>
<evidence type="ECO:0000256" key="2">
    <source>
        <dbReference type="ARBA" id="ARBA00022714"/>
    </source>
</evidence>
<keyword evidence="6" id="KW-0411">Iron-sulfur</keyword>
<dbReference type="PANTHER" id="PTHR10371:SF3">
    <property type="entry name" value="NADH DEHYDROGENASE [UBIQUINONE] FLAVOPROTEIN 2, MITOCHONDRIAL"/>
    <property type="match status" value="1"/>
</dbReference>
<dbReference type="RefSeq" id="XP_060120191.1">
    <property type="nucleotide sequence ID" value="XM_060264208.1"/>
</dbReference>
<dbReference type="CDD" id="cd03064">
    <property type="entry name" value="TRX_Fd_NuoE"/>
    <property type="match status" value="1"/>
</dbReference>
<dbReference type="AlphaFoldDB" id="A0AAF0EZH3"/>